<dbReference type="InterPro" id="IPR043128">
    <property type="entry name" value="Rev_trsase/Diguanyl_cyclase"/>
</dbReference>
<evidence type="ECO:0000256" key="6">
    <source>
        <dbReference type="SAM" id="MobiDB-lite"/>
    </source>
</evidence>
<keyword evidence="10" id="KW-1185">Reference proteome</keyword>
<protein>
    <submittedName>
        <fullName evidence="9">Transposon Ty3-I Gag-Pol polyprotein</fullName>
    </submittedName>
</protein>
<dbReference type="GO" id="GO:0071897">
    <property type="term" value="P:DNA biosynthetic process"/>
    <property type="evidence" value="ECO:0007669"/>
    <property type="project" value="UniProtKB-ARBA"/>
</dbReference>
<evidence type="ECO:0000313" key="9">
    <source>
        <dbReference type="EMBL" id="OXA46542.1"/>
    </source>
</evidence>
<dbReference type="InterPro" id="IPR052055">
    <property type="entry name" value="Hepadnavirus_pol/RT"/>
</dbReference>
<evidence type="ECO:0000259" key="8">
    <source>
        <dbReference type="PROSITE" id="PS51900"/>
    </source>
</evidence>
<evidence type="ECO:0000256" key="4">
    <source>
        <dbReference type="ARBA" id="ARBA00023125"/>
    </source>
</evidence>
<evidence type="ECO:0000259" key="7">
    <source>
        <dbReference type="PROSITE" id="PS50878"/>
    </source>
</evidence>
<dbReference type="InterPro" id="IPR010998">
    <property type="entry name" value="Integrase_recombinase_N"/>
</dbReference>
<dbReference type="PANTHER" id="PTHR33050:SF7">
    <property type="entry name" value="RIBONUCLEASE H"/>
    <property type="match status" value="1"/>
</dbReference>
<keyword evidence="5" id="KW-0175">Coiled coil</keyword>
<dbReference type="SUPFAM" id="SSF56672">
    <property type="entry name" value="DNA/RNA polymerases"/>
    <property type="match status" value="1"/>
</dbReference>
<name>A0A226DLZ3_FOLCA</name>
<evidence type="ECO:0000256" key="2">
    <source>
        <dbReference type="ARBA" id="ARBA00022771"/>
    </source>
</evidence>
<reference evidence="9 10" key="1">
    <citation type="submission" date="2015-12" db="EMBL/GenBank/DDBJ databases">
        <title>The genome of Folsomia candida.</title>
        <authorList>
            <person name="Faddeeva A."/>
            <person name="Derks M.F."/>
            <person name="Anvar Y."/>
            <person name="Smit S."/>
            <person name="Van Straalen N."/>
            <person name="Roelofs D."/>
        </authorList>
    </citation>
    <scope>NUCLEOTIDE SEQUENCE [LARGE SCALE GENOMIC DNA]</scope>
    <source>
        <strain evidence="9 10">VU population</strain>
        <tissue evidence="9">Whole body</tissue>
    </source>
</reference>
<dbReference type="Gene3D" id="1.10.150.130">
    <property type="match status" value="1"/>
</dbReference>
<dbReference type="Pfam" id="PF00078">
    <property type="entry name" value="RVT_1"/>
    <property type="match status" value="1"/>
</dbReference>
<keyword evidence="2" id="KW-0863">Zinc-finger</keyword>
<evidence type="ECO:0000313" key="10">
    <source>
        <dbReference type="Proteomes" id="UP000198287"/>
    </source>
</evidence>
<dbReference type="PROSITE" id="PS01359">
    <property type="entry name" value="ZF_PHD_1"/>
    <property type="match status" value="1"/>
</dbReference>
<dbReference type="InterPro" id="IPR019786">
    <property type="entry name" value="Zinc_finger_PHD-type_CS"/>
</dbReference>
<comment type="caution">
    <text evidence="9">The sequence shown here is derived from an EMBL/GenBank/DDBJ whole genome shotgun (WGS) entry which is preliminary data.</text>
</comment>
<feature type="region of interest" description="Disordered" evidence="6">
    <location>
        <begin position="1260"/>
        <end position="1294"/>
    </location>
</feature>
<dbReference type="Gene3D" id="3.30.420.10">
    <property type="entry name" value="Ribonuclease H-like superfamily/Ribonuclease H"/>
    <property type="match status" value="1"/>
</dbReference>
<dbReference type="PROSITE" id="PS51900">
    <property type="entry name" value="CB"/>
    <property type="match status" value="1"/>
</dbReference>
<feature type="domain" description="Core-binding (CB)" evidence="8">
    <location>
        <begin position="1011"/>
        <end position="1094"/>
    </location>
</feature>
<proteinExistence type="predicted"/>
<dbReference type="PROSITE" id="PS50878">
    <property type="entry name" value="RT_POL"/>
    <property type="match status" value="1"/>
</dbReference>
<feature type="coiled-coil region" evidence="5">
    <location>
        <begin position="176"/>
        <end position="203"/>
    </location>
</feature>
<keyword evidence="4" id="KW-0238">DNA-binding</keyword>
<dbReference type="OrthoDB" id="426210at2759"/>
<evidence type="ECO:0000256" key="5">
    <source>
        <dbReference type="SAM" id="Coils"/>
    </source>
</evidence>
<dbReference type="GO" id="GO:0008270">
    <property type="term" value="F:zinc ion binding"/>
    <property type="evidence" value="ECO:0007669"/>
    <property type="project" value="UniProtKB-KW"/>
</dbReference>
<dbReference type="Proteomes" id="UP000198287">
    <property type="component" value="Unassembled WGS sequence"/>
</dbReference>
<dbReference type="SUPFAM" id="SSF47823">
    <property type="entry name" value="lambda integrase-like, N-terminal domain"/>
    <property type="match status" value="1"/>
</dbReference>
<dbReference type="Gene3D" id="3.30.70.270">
    <property type="match status" value="1"/>
</dbReference>
<evidence type="ECO:0000256" key="3">
    <source>
        <dbReference type="ARBA" id="ARBA00022833"/>
    </source>
</evidence>
<organism evidence="9 10">
    <name type="scientific">Folsomia candida</name>
    <name type="common">Springtail</name>
    <dbReference type="NCBI Taxonomy" id="158441"/>
    <lineage>
        <taxon>Eukaryota</taxon>
        <taxon>Metazoa</taxon>
        <taxon>Ecdysozoa</taxon>
        <taxon>Arthropoda</taxon>
        <taxon>Hexapoda</taxon>
        <taxon>Collembola</taxon>
        <taxon>Entomobryomorpha</taxon>
        <taxon>Isotomoidea</taxon>
        <taxon>Isotomidae</taxon>
        <taxon>Proisotominae</taxon>
        <taxon>Folsomia</taxon>
    </lineage>
</organism>
<feature type="region of interest" description="Disordered" evidence="6">
    <location>
        <begin position="455"/>
        <end position="475"/>
    </location>
</feature>
<dbReference type="InterPro" id="IPR043502">
    <property type="entry name" value="DNA/RNA_pol_sf"/>
</dbReference>
<dbReference type="CDD" id="cd09275">
    <property type="entry name" value="RNase_HI_RT_DIRS1"/>
    <property type="match status" value="1"/>
</dbReference>
<keyword evidence="3" id="KW-0862">Zinc</keyword>
<dbReference type="InterPro" id="IPR000477">
    <property type="entry name" value="RT_dom"/>
</dbReference>
<feature type="domain" description="Reverse transcriptase" evidence="7">
    <location>
        <begin position="528"/>
        <end position="734"/>
    </location>
</feature>
<gene>
    <name evidence="9" type="ORF">Fcan01_18822</name>
</gene>
<dbReference type="InterPro" id="IPR044068">
    <property type="entry name" value="CB"/>
</dbReference>
<dbReference type="GO" id="GO:0003677">
    <property type="term" value="F:DNA binding"/>
    <property type="evidence" value="ECO:0007669"/>
    <property type="project" value="UniProtKB-KW"/>
</dbReference>
<accession>A0A226DLZ3</accession>
<dbReference type="PANTHER" id="PTHR33050">
    <property type="entry name" value="REVERSE TRANSCRIPTASE DOMAIN-CONTAINING PROTEIN"/>
    <property type="match status" value="1"/>
</dbReference>
<dbReference type="CDD" id="cd03714">
    <property type="entry name" value="RT_DIRS1"/>
    <property type="match status" value="1"/>
</dbReference>
<evidence type="ECO:0000256" key="1">
    <source>
        <dbReference type="ARBA" id="ARBA00022723"/>
    </source>
</evidence>
<sequence>MDGQTCGTCHRAIGKRQLTLSCPLCEQKHHLICHQNVKRPERGYTYNNVAPNWVCANCSLQINEGSCLIIGTDFLSSSALLQEDYVPLQPHTSQANVTNHSSQDHASSGNNLFYGLLDKKIRECKDIDFLIPGRTQLAILKVYRDYMKPLLFTALYNPPDTDKTQFLKCFTDLNMADKEETNLADLLAKLSEQQQAIENLQRTVAGGPADMNQAVKPSWSLGLSEDEEDDVEKMINGGGKEQHDEVDNEIAILLEDIEKGPDYGAEVLPQIAESFRKTVERPLTKESKEKLKLALKIPSNLKQFVLPKTNSEIWKILPSNARVVDIKSQQTQRALGEALSALSMIASTVVAHKTVIPKEATSSIVKLALDAGNILGDQIQSLNSSRRQEVKKHLNPEYAGICTSEIPHAEWLFGKQDARLIVFNLMECDRGHPPVLKTGVARSVHSFEGTGNFDPVLRNANSHNRRSTTTTSKTSRTITRDIKCAAIQGFILPFVQVPNQILEPNNSKFSENENIMIDDSISKLLSTGAIVKSESEAGQFVSTIFTVPKPDGSRRPIINLRKLNEYLESVHFKMENIRTAAQLTSKGVYMAVIDCQDAYHSIPIYGAHQKFLKFRWKGQLYMYTVVPFGLSVAPRLYTKLNKPIVAYLRSRGIIVVSYLDDLLVYGNSFEECESNLQKSLRLLKSLGFRINKEKSQLIPSQTDKCDRVVRKCSEAVLRPHMSVRKLAELIGTLISAVPATKYGLLYTKQLEQEKAAALEKSGNWNETLILSEDAILDLNWWISNIPGSFSCLHQPDPDCIITTDASPTGWGAWIEASDIKTYGFWSGASRDFHINVKELWAIFYGVKSLVHSEKIHLLIRTDSSTALAYVNKFGGCRSTGAHDVAKKLWQWAESREIILSANYINTKDNFIADKLSRMPETFGMPEIDLFASHNTTQCSRFYSFKPDPSGEGVDAFAFRWTDNFFAFPPFNLVARVINKIRRDKCKGILVGGETSQFEASGAGSSIVRQVMKNLDLPVEVLEIIKSSKSDGTWRQYESALSKWASFCKSKDWSVWEVNISHYLIFLSKLYYDGLSYSVLNSTRSALSSVFGKIDNCAIEVTASIIISGLNGSRFLRNRTGPGCKENRTEPDRVVRRTEPNRNFSRFRFYVLSPGGPNSIHSICRFVATPSYHKLLVGPEPAVRIGSGSVLGSLPRTGLLRRLIIMQANSTKIFYTKYANSKFTILLVVSTVRFGSVLGRTGLEPRTRIEEPKQNRTFFSWNRTGTGPNRDRTGGSGQTVRFNPNRPVRFGSQRLGTGTEPVIKVSVRFGSPYKPEPNRAIGSGSVL</sequence>
<dbReference type="InterPro" id="IPR036397">
    <property type="entry name" value="RNaseH_sf"/>
</dbReference>
<dbReference type="EMBL" id="LNIX01000015">
    <property type="protein sequence ID" value="OXA46542.1"/>
    <property type="molecule type" value="Genomic_DNA"/>
</dbReference>
<keyword evidence="1" id="KW-0479">Metal-binding</keyword>
<dbReference type="Gene3D" id="3.10.10.10">
    <property type="entry name" value="HIV Type 1 Reverse Transcriptase, subunit A, domain 1"/>
    <property type="match status" value="1"/>
</dbReference>